<evidence type="ECO:0000259" key="4">
    <source>
        <dbReference type="Pfam" id="PF03152"/>
    </source>
</evidence>
<dbReference type="InterPro" id="IPR055418">
    <property type="entry name" value="UFD1_N2"/>
</dbReference>
<comment type="caution">
    <text evidence="6">The sequence shown here is derived from an EMBL/GenBank/DDBJ whole genome shotgun (WGS) entry which is preliminary data.</text>
</comment>
<feature type="region of interest" description="Disordered" evidence="3">
    <location>
        <begin position="239"/>
        <end position="275"/>
    </location>
</feature>
<evidence type="ECO:0000313" key="6">
    <source>
        <dbReference type="EMBL" id="KAJ4461534.1"/>
    </source>
</evidence>
<gene>
    <name evidence="6" type="ORF">PAPYR_2123</name>
</gene>
<feature type="region of interest" description="Disordered" evidence="3">
    <location>
        <begin position="339"/>
        <end position="374"/>
    </location>
</feature>
<feature type="compositionally biased region" description="Low complexity" evidence="3">
    <location>
        <begin position="339"/>
        <end position="351"/>
    </location>
</feature>
<accession>A0ABQ8UQW0</accession>
<feature type="compositionally biased region" description="Pro residues" evidence="3">
    <location>
        <begin position="352"/>
        <end position="367"/>
    </location>
</feature>
<evidence type="ECO:0000256" key="1">
    <source>
        <dbReference type="ARBA" id="ARBA00006043"/>
    </source>
</evidence>
<protein>
    <submittedName>
        <fullName evidence="6">Ubiquitin fusion degradation protein 1</fullName>
    </submittedName>
</protein>
<dbReference type="InterPro" id="IPR055417">
    <property type="entry name" value="UFD1_N1"/>
</dbReference>
<dbReference type="Gene3D" id="3.10.330.10">
    <property type="match status" value="1"/>
</dbReference>
<evidence type="ECO:0000256" key="3">
    <source>
        <dbReference type="SAM" id="MobiDB-lite"/>
    </source>
</evidence>
<evidence type="ECO:0000259" key="5">
    <source>
        <dbReference type="Pfam" id="PF24842"/>
    </source>
</evidence>
<organism evidence="6 7">
    <name type="scientific">Paratrimastix pyriformis</name>
    <dbReference type="NCBI Taxonomy" id="342808"/>
    <lineage>
        <taxon>Eukaryota</taxon>
        <taxon>Metamonada</taxon>
        <taxon>Preaxostyla</taxon>
        <taxon>Paratrimastigidae</taxon>
        <taxon>Paratrimastix</taxon>
    </lineage>
</organism>
<evidence type="ECO:0000313" key="7">
    <source>
        <dbReference type="Proteomes" id="UP001141327"/>
    </source>
</evidence>
<feature type="compositionally biased region" description="Low complexity" evidence="3">
    <location>
        <begin position="240"/>
        <end position="259"/>
    </location>
</feature>
<dbReference type="InterPro" id="IPR004854">
    <property type="entry name" value="Ufd1-like"/>
</dbReference>
<dbReference type="Proteomes" id="UP001141327">
    <property type="component" value="Unassembled WGS sequence"/>
</dbReference>
<comment type="similarity">
    <text evidence="1">Belongs to the UFD1 family.</text>
</comment>
<reference evidence="6" key="1">
    <citation type="journal article" date="2022" name="bioRxiv">
        <title>Genomics of Preaxostyla Flagellates Illuminates Evolutionary Transitions and the Path Towards Mitochondrial Loss.</title>
        <authorList>
            <person name="Novak L.V.F."/>
            <person name="Treitli S.C."/>
            <person name="Pyrih J."/>
            <person name="Halakuc P."/>
            <person name="Pipaliya S.V."/>
            <person name="Vacek V."/>
            <person name="Brzon O."/>
            <person name="Soukal P."/>
            <person name="Eme L."/>
            <person name="Dacks J.B."/>
            <person name="Karnkowska A."/>
            <person name="Elias M."/>
            <person name="Hampl V."/>
        </authorList>
    </citation>
    <scope>NUCLEOTIDE SEQUENCE</scope>
    <source>
        <strain evidence="6">RCP-MX</strain>
    </source>
</reference>
<dbReference type="PANTHER" id="PTHR12555:SF13">
    <property type="entry name" value="UBIQUITIN RECOGNITION FACTOR IN ER-ASSOCIATED DEGRADATION PROTEIN 1"/>
    <property type="match status" value="1"/>
</dbReference>
<dbReference type="EMBL" id="JAPMOS010000007">
    <property type="protein sequence ID" value="KAJ4461534.1"/>
    <property type="molecule type" value="Genomic_DNA"/>
</dbReference>
<dbReference type="PANTHER" id="PTHR12555">
    <property type="entry name" value="UBIQUITIN FUSION DEGRADATON PROTEIN 1"/>
    <property type="match status" value="1"/>
</dbReference>
<evidence type="ECO:0000256" key="2">
    <source>
        <dbReference type="ARBA" id="ARBA00022786"/>
    </source>
</evidence>
<feature type="region of interest" description="Disordered" evidence="3">
    <location>
        <begin position="295"/>
        <end position="324"/>
    </location>
</feature>
<dbReference type="Pfam" id="PF24842">
    <property type="entry name" value="UFD1_N2"/>
    <property type="match status" value="1"/>
</dbReference>
<dbReference type="Pfam" id="PF03152">
    <property type="entry name" value="UFD1_N1"/>
    <property type="match status" value="1"/>
</dbReference>
<dbReference type="InterPro" id="IPR042299">
    <property type="entry name" value="Ufd1-like_Nn"/>
</dbReference>
<feature type="domain" description="Ubiquitin fusion degradation protein UFD1 N-terminal subdomain 2" evidence="5">
    <location>
        <begin position="154"/>
        <end position="229"/>
    </location>
</feature>
<keyword evidence="7" id="KW-1185">Reference proteome</keyword>
<name>A0ABQ8UQW0_9EUKA</name>
<dbReference type="Gene3D" id="2.40.40.50">
    <property type="entry name" value="Ubiquitin fusion degradation protein UFD1, N-terminal domain"/>
    <property type="match status" value="1"/>
</dbReference>
<keyword evidence="2" id="KW-0833">Ubl conjugation pathway</keyword>
<feature type="compositionally biased region" description="Pro residues" evidence="3">
    <location>
        <begin position="260"/>
        <end position="272"/>
    </location>
</feature>
<feature type="domain" description="Ubiquitin fusion degradation protein UFD1 N-terminal subdomain 1" evidence="4">
    <location>
        <begin position="56"/>
        <end position="153"/>
    </location>
</feature>
<proteinExistence type="inferred from homology"/>
<sequence>MGFWFDGVWSTVVSLFSSFDDLISLGKPGFCGLCLTKFAAASDARADSQRPSASEFSGSFRVNSMAFAGFDKYNTGGKIILPASALTLLSDIAAASSGPMLFRIANPRNSLKTHCGVIEFNAEEGHCYLPGWMLRQLLLDEGQAVTISGVSLPKGKFVKFQPQDPAFLEISNPRAVLEYVLREYTAMTVGDILSISYNRRLYDIKVMDLRPAQAVSLFNTDVQVDFAPPPGMDENGQYIGAGAPRKPTPPATATAGRAVTPPPTSSTPPPAPAKAMVRTLGGQAKPVDAAEVAAFLGHSPSPPPAAAEKAPSPAPSTPSDFSWGAGVSLHGRAYVGPAKPAATATTTTPGAATPPAPAAGMPTPAPSASPAAAPQWGAGVSLTGRAYVAPAPEKRPAEGPTAPARAPNGALMFGSADFFAHLAPGRKLR</sequence>